<dbReference type="Proteomes" id="UP000000271">
    <property type="component" value="Chromosome"/>
</dbReference>
<dbReference type="OrthoDB" id="2607182at2"/>
<evidence type="ECO:0000313" key="1">
    <source>
        <dbReference type="EMBL" id="ADI00362.1"/>
    </source>
</evidence>
<dbReference type="HOGENOM" id="CLU_2247255_0_0_9"/>
<accession>D6XZ77</accession>
<keyword evidence="2" id="KW-1185">Reference proteome</keyword>
<dbReference type="KEGG" id="bse:Bsel_2873"/>
<reference evidence="1" key="1">
    <citation type="submission" date="2009-10" db="EMBL/GenBank/DDBJ databases">
        <title>Complete sequence of Bacillus selenitireducens MLS10.</title>
        <authorList>
            <consortium name="US DOE Joint Genome Institute"/>
            <person name="Lucas S."/>
            <person name="Copeland A."/>
            <person name="Lapidus A."/>
            <person name="Glavina del Rio T."/>
            <person name="Dalin E."/>
            <person name="Tice H."/>
            <person name="Bruce D."/>
            <person name="Goodwin L."/>
            <person name="Pitluck S."/>
            <person name="Sims D."/>
            <person name="Brettin T."/>
            <person name="Detter J.C."/>
            <person name="Han C."/>
            <person name="Larimer F."/>
            <person name="Land M."/>
            <person name="Hauser L."/>
            <person name="Kyrpides N."/>
            <person name="Ovchinnikova G."/>
            <person name="Stolz J."/>
        </authorList>
    </citation>
    <scope>NUCLEOTIDE SEQUENCE [LARGE SCALE GENOMIC DNA]</scope>
    <source>
        <strain evidence="1">MLS10</strain>
    </source>
</reference>
<gene>
    <name evidence="1" type="ordered locus">Bsel_2873</name>
</gene>
<name>D6XZ77_BACIE</name>
<evidence type="ECO:0000313" key="2">
    <source>
        <dbReference type="Proteomes" id="UP000000271"/>
    </source>
</evidence>
<protein>
    <submittedName>
        <fullName evidence="1">Uncharacterized protein</fullName>
    </submittedName>
</protein>
<sequence>MKKLQAYFKTENDAENAATSLKAFATESVLVDRIPEAGSGLLFFPVNALNISGINVQPAPNEEGTSLKERLEGETAGETVPDLNYVIECHVAEEDLNKALDALADANAYLDEAMSL</sequence>
<dbReference type="EMBL" id="CP001791">
    <property type="protein sequence ID" value="ADI00362.1"/>
    <property type="molecule type" value="Genomic_DNA"/>
</dbReference>
<dbReference type="RefSeq" id="WP_013173775.1">
    <property type="nucleotide sequence ID" value="NC_014219.1"/>
</dbReference>
<organism evidence="1 2">
    <name type="scientific">Bacillus selenitireducens (strain ATCC 700615 / DSM 15326 / MLS10)</name>
    <dbReference type="NCBI Taxonomy" id="439292"/>
    <lineage>
        <taxon>Bacteria</taxon>
        <taxon>Bacillati</taxon>
        <taxon>Bacillota</taxon>
        <taxon>Bacilli</taxon>
        <taxon>Bacillales</taxon>
        <taxon>Bacillaceae</taxon>
        <taxon>Salisediminibacterium</taxon>
    </lineage>
</organism>
<proteinExistence type="predicted"/>
<dbReference type="AlphaFoldDB" id="D6XZ77"/>